<dbReference type="EMBL" id="JAWRVI010000190">
    <property type="protein sequence ID" value="KAK4072806.1"/>
    <property type="molecule type" value="Genomic_DNA"/>
</dbReference>
<evidence type="ECO:0000313" key="3">
    <source>
        <dbReference type="Proteomes" id="UP001287286"/>
    </source>
</evidence>
<protein>
    <submittedName>
        <fullName evidence="2">Uncharacterized protein</fullName>
    </submittedName>
</protein>
<name>A0ABR0BEK6_PURLI</name>
<feature type="compositionally biased region" description="Polar residues" evidence="1">
    <location>
        <begin position="59"/>
        <end position="74"/>
    </location>
</feature>
<organism evidence="2 3">
    <name type="scientific">Purpureocillium lilacinum</name>
    <name type="common">Paecilomyces lilacinus</name>
    <dbReference type="NCBI Taxonomy" id="33203"/>
    <lineage>
        <taxon>Eukaryota</taxon>
        <taxon>Fungi</taxon>
        <taxon>Dikarya</taxon>
        <taxon>Ascomycota</taxon>
        <taxon>Pezizomycotina</taxon>
        <taxon>Sordariomycetes</taxon>
        <taxon>Hypocreomycetidae</taxon>
        <taxon>Hypocreales</taxon>
        <taxon>Ophiocordycipitaceae</taxon>
        <taxon>Purpureocillium</taxon>
    </lineage>
</organism>
<sequence length="226" mass="23911">MANYVESAHCPTLLADTATLCFGAEKPRLACIHSPHLSGPNQVLPDRSAWQPDEAPTSAGGQESAQPSVNQPDNTLRCRGPGCQSLEAYEVKLALMSLRMEAALTEAAPSQFAISAPAPMVSETCKGSDRQMYWPEGCDMFAAEAPNANVLTRSCGVALRPCLQLGGEGSSTRIHSSTEVRLSQARVPPNRRTLTPPPQIDKALGKNARVCSSFGTLAPLACAIPP</sequence>
<proteinExistence type="predicted"/>
<reference evidence="2 3" key="1">
    <citation type="journal article" date="2024" name="Microbiol. Resour. Announc.">
        <title>Genome annotations for the ascomycete fungi Trichoderma harzianum, Trichoderma aggressivum, and Purpureocillium lilacinum.</title>
        <authorList>
            <person name="Beijen E.P.W."/>
            <person name="Ohm R.A."/>
        </authorList>
    </citation>
    <scope>NUCLEOTIDE SEQUENCE [LARGE SCALE GENOMIC DNA]</scope>
    <source>
        <strain evidence="2 3">CBS 150709</strain>
    </source>
</reference>
<evidence type="ECO:0000256" key="1">
    <source>
        <dbReference type="SAM" id="MobiDB-lite"/>
    </source>
</evidence>
<keyword evidence="3" id="KW-1185">Reference proteome</keyword>
<gene>
    <name evidence="2" type="ORF">Purlil1_13268</name>
</gene>
<evidence type="ECO:0000313" key="2">
    <source>
        <dbReference type="EMBL" id="KAK4072806.1"/>
    </source>
</evidence>
<comment type="caution">
    <text evidence="2">The sequence shown here is derived from an EMBL/GenBank/DDBJ whole genome shotgun (WGS) entry which is preliminary data.</text>
</comment>
<dbReference type="Proteomes" id="UP001287286">
    <property type="component" value="Unassembled WGS sequence"/>
</dbReference>
<accession>A0ABR0BEK6</accession>
<feature type="region of interest" description="Disordered" evidence="1">
    <location>
        <begin position="42"/>
        <end position="77"/>
    </location>
</feature>